<dbReference type="InterPro" id="IPR009057">
    <property type="entry name" value="Homeodomain-like_sf"/>
</dbReference>
<dbReference type="PROSITE" id="PS50977">
    <property type="entry name" value="HTH_TETR_2"/>
    <property type="match status" value="1"/>
</dbReference>
<protein>
    <submittedName>
        <fullName evidence="4">TetR/AcrR family transcriptional regulator</fullName>
    </submittedName>
</protein>
<name>A0A971CXZ3_9BIFI</name>
<dbReference type="EMBL" id="JAAXZR010000012">
    <property type="protein sequence ID" value="NLT79184.1"/>
    <property type="molecule type" value="Genomic_DNA"/>
</dbReference>
<keyword evidence="1 2" id="KW-0238">DNA-binding</keyword>
<dbReference type="Pfam" id="PF00440">
    <property type="entry name" value="TetR_N"/>
    <property type="match status" value="1"/>
</dbReference>
<dbReference type="AlphaFoldDB" id="A0A971CXZ3"/>
<evidence type="ECO:0000313" key="4">
    <source>
        <dbReference type="EMBL" id="NLT79184.1"/>
    </source>
</evidence>
<gene>
    <name evidence="4" type="ORF">GXW98_02715</name>
</gene>
<organism evidence="4 5">
    <name type="scientific">Bifidobacterium crudilactis</name>
    <dbReference type="NCBI Taxonomy" id="327277"/>
    <lineage>
        <taxon>Bacteria</taxon>
        <taxon>Bacillati</taxon>
        <taxon>Actinomycetota</taxon>
        <taxon>Actinomycetes</taxon>
        <taxon>Bifidobacteriales</taxon>
        <taxon>Bifidobacteriaceae</taxon>
        <taxon>Bifidobacterium</taxon>
    </lineage>
</organism>
<dbReference type="GO" id="GO:0003677">
    <property type="term" value="F:DNA binding"/>
    <property type="evidence" value="ECO:0007669"/>
    <property type="project" value="UniProtKB-UniRule"/>
</dbReference>
<evidence type="ECO:0000259" key="3">
    <source>
        <dbReference type="PROSITE" id="PS50977"/>
    </source>
</evidence>
<sequence length="233" mass="26558">MSRKNPEVTQETVRRLKEAFWGLYRLKPVEKISVREITDAAGYNHATFYLYFRNVRDVLDQIEDDLLNTRDRLFEAATGSGKIDLSGVFSIVEGEFLPYAKVLLGPHGDPAFERAAKERIWPYLEPLVGFPAIADDCEERHGLQVTAEVEKGQLPSGAGKGSDNGEKERMRHDVLDHQQYDSEMVKRELAKEFFLSGMLGVVKSYLAHDDVLTTEEVIDFIQSELILRQDSHR</sequence>
<reference evidence="4" key="2">
    <citation type="submission" date="2020-01" db="EMBL/GenBank/DDBJ databases">
        <authorList>
            <person name="Campanaro S."/>
        </authorList>
    </citation>
    <scope>NUCLEOTIDE SEQUENCE</scope>
    <source>
        <strain evidence="4">AS01afH2WH_6</strain>
    </source>
</reference>
<dbReference type="Proteomes" id="UP000767327">
    <property type="component" value="Unassembled WGS sequence"/>
</dbReference>
<accession>A0A971CXZ3</accession>
<dbReference type="InterPro" id="IPR001647">
    <property type="entry name" value="HTH_TetR"/>
</dbReference>
<proteinExistence type="predicted"/>
<evidence type="ECO:0000256" key="1">
    <source>
        <dbReference type="ARBA" id="ARBA00023125"/>
    </source>
</evidence>
<comment type="caution">
    <text evidence="4">The sequence shown here is derived from an EMBL/GenBank/DDBJ whole genome shotgun (WGS) entry which is preliminary data.</text>
</comment>
<dbReference type="Gene3D" id="1.10.357.10">
    <property type="entry name" value="Tetracycline Repressor, domain 2"/>
    <property type="match status" value="1"/>
</dbReference>
<dbReference type="RefSeq" id="WP_273172869.1">
    <property type="nucleotide sequence ID" value="NZ_JAAXZR010000012.1"/>
</dbReference>
<evidence type="ECO:0000313" key="5">
    <source>
        <dbReference type="Proteomes" id="UP000767327"/>
    </source>
</evidence>
<reference evidence="4" key="1">
    <citation type="journal article" date="2020" name="Biotechnol. Biofuels">
        <title>New insights from the biogas microbiome by comprehensive genome-resolved metagenomics of nearly 1600 species originating from multiple anaerobic digesters.</title>
        <authorList>
            <person name="Campanaro S."/>
            <person name="Treu L."/>
            <person name="Rodriguez-R L.M."/>
            <person name="Kovalovszki A."/>
            <person name="Ziels R.M."/>
            <person name="Maus I."/>
            <person name="Zhu X."/>
            <person name="Kougias P.G."/>
            <person name="Basile A."/>
            <person name="Luo G."/>
            <person name="Schluter A."/>
            <person name="Konstantinidis K.T."/>
            <person name="Angelidaki I."/>
        </authorList>
    </citation>
    <scope>NUCLEOTIDE SEQUENCE</scope>
    <source>
        <strain evidence="4">AS01afH2WH_6</strain>
    </source>
</reference>
<feature type="DNA-binding region" description="H-T-H motif" evidence="2">
    <location>
        <begin position="33"/>
        <end position="52"/>
    </location>
</feature>
<feature type="domain" description="HTH tetR-type" evidence="3">
    <location>
        <begin position="10"/>
        <end position="70"/>
    </location>
</feature>
<evidence type="ECO:0000256" key="2">
    <source>
        <dbReference type="PROSITE-ProRule" id="PRU00335"/>
    </source>
</evidence>
<dbReference type="SUPFAM" id="SSF46689">
    <property type="entry name" value="Homeodomain-like"/>
    <property type="match status" value="1"/>
</dbReference>